<evidence type="ECO:0000313" key="2">
    <source>
        <dbReference type="EMBL" id="QEI45589.1"/>
    </source>
</evidence>
<dbReference type="AlphaFoldDB" id="A0A5P1MRW8"/>
<dbReference type="EMBL" id="MN101851">
    <property type="protein sequence ID" value="QEI45589.1"/>
    <property type="molecule type" value="Genomic_DNA"/>
</dbReference>
<protein>
    <recommendedName>
        <fullName evidence="3">Tail tube protein</fullName>
    </recommendedName>
</protein>
<sequence>MKNYTADPFMRADFGSGCFESGDKSTQDNNDNAMLESAGQKGKDTQPKPKDDIETAMMEAVESRAQGDMRSLAASMLAGWVEDGDPEADSFDALAITMAGLADIDEDTDFTDEQIDAYNDALAALADAAVALGADQDDVTEMIDDEDDSAAERVYDALSESDTDMMETAIAIYTVAGGDSAMLEAVRKKVVRDGKVTIIRKRPRPRRMTSLQKQALKKARRKAHTSVANINRKKINAHSQKTRFVSDIGRLQRWPLPGRNSV</sequence>
<accession>A0A5P1MRW8</accession>
<name>A0A5P1MRW8_ECOLX</name>
<feature type="compositionally biased region" description="Basic and acidic residues" evidence="1">
    <location>
        <begin position="41"/>
        <end position="51"/>
    </location>
</feature>
<organism evidence="2">
    <name type="scientific">Escherichia coli</name>
    <dbReference type="NCBI Taxonomy" id="562"/>
    <lineage>
        <taxon>Bacteria</taxon>
        <taxon>Pseudomonadati</taxon>
        <taxon>Pseudomonadota</taxon>
        <taxon>Gammaproteobacteria</taxon>
        <taxon>Enterobacterales</taxon>
        <taxon>Enterobacteriaceae</taxon>
        <taxon>Escherichia</taxon>
    </lineage>
</organism>
<dbReference type="RefSeq" id="WP_250698518.1">
    <property type="nucleotide sequence ID" value="NZ_MN101851.1"/>
</dbReference>
<evidence type="ECO:0000256" key="1">
    <source>
        <dbReference type="SAM" id="MobiDB-lite"/>
    </source>
</evidence>
<reference evidence="2" key="1">
    <citation type="submission" date="2019-06" db="EMBL/GenBank/DDBJ databases">
        <title>Genomic and phenotypic analysis of NDM-1-producing atypical Enteroaggregative Escherichia coli causing a fatal outbreak.</title>
        <authorList>
            <person name="Bai L."/>
        </authorList>
    </citation>
    <scope>NUCLEOTIDE SEQUENCE</scope>
    <source>
        <strain evidence="2">13ZX28</strain>
        <plasmid evidence="2">p13ZX28-90</plasmid>
    </source>
</reference>
<proteinExistence type="predicted"/>
<feature type="region of interest" description="Disordered" evidence="1">
    <location>
        <begin position="1"/>
        <end position="51"/>
    </location>
</feature>
<keyword evidence="2" id="KW-0614">Plasmid</keyword>
<gene>
    <name evidence="2" type="ORF">p13ZX28-90_00063</name>
</gene>
<evidence type="ECO:0008006" key="3">
    <source>
        <dbReference type="Google" id="ProtNLM"/>
    </source>
</evidence>
<geneLocation type="plasmid" evidence="2">
    <name>p13ZX28-90</name>
</geneLocation>